<keyword evidence="2" id="KW-1003">Cell membrane</keyword>
<evidence type="ECO:0000256" key="3">
    <source>
        <dbReference type="ARBA" id="ARBA00022692"/>
    </source>
</evidence>
<feature type="transmembrane region" description="Helical" evidence="13">
    <location>
        <begin position="178"/>
        <end position="196"/>
    </location>
</feature>
<dbReference type="GO" id="GO:0016020">
    <property type="term" value="C:membrane"/>
    <property type="evidence" value="ECO:0007669"/>
    <property type="project" value="UniProtKB-SubCell"/>
</dbReference>
<dbReference type="GO" id="GO:0016491">
    <property type="term" value="F:oxidoreductase activity"/>
    <property type="evidence" value="ECO:0007669"/>
    <property type="project" value="UniProtKB-KW"/>
</dbReference>
<keyword evidence="15" id="KW-1185">Reference proteome</keyword>
<keyword evidence="3 13" id="KW-0812">Transmembrane</keyword>
<keyword evidence="9 13" id="KW-0472">Membrane</keyword>
<keyword evidence="8" id="KW-0350">Heme biosynthesis</keyword>
<evidence type="ECO:0000256" key="9">
    <source>
        <dbReference type="ARBA" id="ARBA00023136"/>
    </source>
</evidence>
<feature type="transmembrane region" description="Helical" evidence="13">
    <location>
        <begin position="26"/>
        <end position="46"/>
    </location>
</feature>
<dbReference type="EMBL" id="FPAB01000003">
    <property type="protein sequence ID" value="SFS70376.1"/>
    <property type="molecule type" value="Genomic_DNA"/>
</dbReference>
<evidence type="ECO:0000256" key="2">
    <source>
        <dbReference type="ARBA" id="ARBA00022475"/>
    </source>
</evidence>
<keyword evidence="7" id="KW-0408">Iron</keyword>
<evidence type="ECO:0000256" key="7">
    <source>
        <dbReference type="ARBA" id="ARBA00023004"/>
    </source>
</evidence>
<name>A0A1I6S0D8_9ACTN</name>
<keyword evidence="5 13" id="KW-1133">Transmembrane helix</keyword>
<dbReference type="STRING" id="1176198.SAMN05444716_103627"/>
<keyword evidence="6" id="KW-0560">Oxidoreductase</keyword>
<evidence type="ECO:0000256" key="6">
    <source>
        <dbReference type="ARBA" id="ARBA00023002"/>
    </source>
</evidence>
<evidence type="ECO:0000256" key="12">
    <source>
        <dbReference type="SAM" id="MobiDB-lite"/>
    </source>
</evidence>
<organism evidence="14 15">
    <name type="scientific">Streptomyces harbinensis</name>
    <dbReference type="NCBI Taxonomy" id="1176198"/>
    <lineage>
        <taxon>Bacteria</taxon>
        <taxon>Bacillati</taxon>
        <taxon>Actinomycetota</taxon>
        <taxon>Actinomycetes</taxon>
        <taxon>Kitasatosporales</taxon>
        <taxon>Streptomycetaceae</taxon>
        <taxon>Streptomyces</taxon>
    </lineage>
</organism>
<feature type="transmembrane region" description="Helical" evidence="13">
    <location>
        <begin position="225"/>
        <end position="244"/>
    </location>
</feature>
<feature type="transmembrane region" description="Helical" evidence="13">
    <location>
        <begin position="137"/>
        <end position="158"/>
    </location>
</feature>
<keyword evidence="4" id="KW-0479">Metal-binding</keyword>
<comment type="subcellular location">
    <subcellularLocation>
        <location evidence="1">Membrane</location>
        <topology evidence="1">Multi-pass membrane protein</topology>
    </subcellularLocation>
</comment>
<evidence type="ECO:0000313" key="14">
    <source>
        <dbReference type="EMBL" id="SFS70376.1"/>
    </source>
</evidence>
<accession>A0A1I6S0D8</accession>
<dbReference type="Proteomes" id="UP000198873">
    <property type="component" value="Unassembled WGS sequence"/>
</dbReference>
<proteinExistence type="predicted"/>
<evidence type="ECO:0000256" key="11">
    <source>
        <dbReference type="ARBA" id="ARBA00023444"/>
    </source>
</evidence>
<dbReference type="InterPro" id="IPR003780">
    <property type="entry name" value="COX15/CtaA_fam"/>
</dbReference>
<feature type="transmembrane region" description="Helical" evidence="13">
    <location>
        <begin position="113"/>
        <end position="131"/>
    </location>
</feature>
<keyword evidence="10" id="KW-1015">Disulfide bond</keyword>
<feature type="transmembrane region" description="Helical" evidence="13">
    <location>
        <begin position="256"/>
        <end position="274"/>
    </location>
</feature>
<gene>
    <name evidence="14" type="ORF">SAMN05444716_103627</name>
</gene>
<dbReference type="Pfam" id="PF02628">
    <property type="entry name" value="COX15-CtaA"/>
    <property type="match status" value="1"/>
</dbReference>
<protein>
    <submittedName>
        <fullName evidence="14">Cytochrome c oxidase assembly protein subunit 15</fullName>
    </submittedName>
</protein>
<comment type="pathway">
    <text evidence="11">Porphyrin-containing compound metabolism.</text>
</comment>
<dbReference type="PANTHER" id="PTHR35457">
    <property type="entry name" value="HEME A SYNTHASE"/>
    <property type="match status" value="1"/>
</dbReference>
<evidence type="ECO:0000256" key="1">
    <source>
        <dbReference type="ARBA" id="ARBA00004141"/>
    </source>
</evidence>
<evidence type="ECO:0000256" key="4">
    <source>
        <dbReference type="ARBA" id="ARBA00022723"/>
    </source>
</evidence>
<dbReference type="AlphaFoldDB" id="A0A1I6S0D8"/>
<feature type="region of interest" description="Disordered" evidence="12">
    <location>
        <begin position="305"/>
        <end position="329"/>
    </location>
</feature>
<evidence type="ECO:0000256" key="10">
    <source>
        <dbReference type="ARBA" id="ARBA00023157"/>
    </source>
</evidence>
<evidence type="ECO:0000256" key="5">
    <source>
        <dbReference type="ARBA" id="ARBA00022989"/>
    </source>
</evidence>
<evidence type="ECO:0000313" key="15">
    <source>
        <dbReference type="Proteomes" id="UP000198873"/>
    </source>
</evidence>
<evidence type="ECO:0000256" key="8">
    <source>
        <dbReference type="ARBA" id="ARBA00023133"/>
    </source>
</evidence>
<dbReference type="InterPro" id="IPR050450">
    <property type="entry name" value="COX15/CtaA_HemeA_synthase"/>
</dbReference>
<feature type="transmembrane region" description="Helical" evidence="13">
    <location>
        <begin position="82"/>
        <end position="101"/>
    </location>
</feature>
<dbReference type="GO" id="GO:0046872">
    <property type="term" value="F:metal ion binding"/>
    <property type="evidence" value="ECO:0007669"/>
    <property type="project" value="UniProtKB-KW"/>
</dbReference>
<sequence>MLKAVRNPLAYIAERWTPRPETVRRAALTALVMSVLIIITGGAVRLTGSGLGCDTWPKCTDDSLTTTAEMGVHGLIEFGNRMLTYVVSAAVGWTIIAARAAKPRRHPLTRMAWAQFWVVMSNAVIGGITVLTELNPYIVAAHFLAAMALLTTTTLTWLRAREGDEPPRPLVGVPVRRAVSGLTVLTAVLLVAGTAVTGTGKHAGDSGDIERMPFDWETVTRVHSMLAWSVALGALAVWLVLRLVDAPAGPRARSRDLLLVVLSQGAIGYVQYALDEPEWLVGIHMLGSALVWIAMLRLLLSTRERGPAPVSAPDTEPSAGRPEKEPQPV</sequence>
<dbReference type="PANTHER" id="PTHR35457:SF1">
    <property type="entry name" value="HEME A SYNTHASE"/>
    <property type="match status" value="1"/>
</dbReference>
<reference evidence="15" key="1">
    <citation type="submission" date="2016-10" db="EMBL/GenBank/DDBJ databases">
        <authorList>
            <person name="Varghese N."/>
            <person name="Submissions S."/>
        </authorList>
    </citation>
    <scope>NUCLEOTIDE SEQUENCE [LARGE SCALE GENOMIC DNA]</scope>
    <source>
        <strain evidence="15">CGMCC 4.7047</strain>
    </source>
</reference>
<evidence type="ECO:0000256" key="13">
    <source>
        <dbReference type="SAM" id="Phobius"/>
    </source>
</evidence>
<feature type="transmembrane region" description="Helical" evidence="13">
    <location>
        <begin position="280"/>
        <end position="300"/>
    </location>
</feature>
<dbReference type="GO" id="GO:0006784">
    <property type="term" value="P:heme A biosynthetic process"/>
    <property type="evidence" value="ECO:0007669"/>
    <property type="project" value="InterPro"/>
</dbReference>